<keyword evidence="12" id="KW-1185">Reference proteome</keyword>
<dbReference type="EC" id="4.2.1.20" evidence="9"/>
<evidence type="ECO:0000256" key="7">
    <source>
        <dbReference type="ARBA" id="ARBA00023239"/>
    </source>
</evidence>
<evidence type="ECO:0000256" key="1">
    <source>
        <dbReference type="ARBA" id="ARBA00003365"/>
    </source>
</evidence>
<dbReference type="PROSITE" id="PS00167">
    <property type="entry name" value="TRP_SYNTHASE_ALPHA"/>
    <property type="match status" value="1"/>
</dbReference>
<evidence type="ECO:0000256" key="8">
    <source>
        <dbReference type="ARBA" id="ARBA00049047"/>
    </source>
</evidence>
<name>F6B7H9_DESCC</name>
<dbReference type="PANTHER" id="PTHR43406:SF1">
    <property type="entry name" value="TRYPTOPHAN SYNTHASE ALPHA CHAIN, CHLOROPLASTIC"/>
    <property type="match status" value="1"/>
</dbReference>
<dbReference type="SUPFAM" id="SSF51366">
    <property type="entry name" value="Ribulose-phoshate binding barrel"/>
    <property type="match status" value="1"/>
</dbReference>
<dbReference type="InterPro" id="IPR018204">
    <property type="entry name" value="Trp_synthase_alpha_AS"/>
</dbReference>
<organism evidence="11 12">
    <name type="scientific">Desulfotomaculum nigrificans (strain DSM 14880 / VKM B-2319 / CO-1-SRB)</name>
    <name type="common">Desulfotomaculum carboxydivorans</name>
    <dbReference type="NCBI Taxonomy" id="868595"/>
    <lineage>
        <taxon>Bacteria</taxon>
        <taxon>Bacillati</taxon>
        <taxon>Bacillota</taxon>
        <taxon>Clostridia</taxon>
        <taxon>Eubacteriales</taxon>
        <taxon>Desulfotomaculaceae</taxon>
        <taxon>Desulfotomaculum</taxon>
    </lineage>
</organism>
<keyword evidence="5 9" id="KW-0822">Tryptophan biosynthesis</keyword>
<dbReference type="HAMAP" id="MF_00131">
    <property type="entry name" value="Trp_synth_alpha"/>
    <property type="match status" value="1"/>
</dbReference>
<dbReference type="GO" id="GO:0004834">
    <property type="term" value="F:tryptophan synthase activity"/>
    <property type="evidence" value="ECO:0007669"/>
    <property type="project" value="UniProtKB-UniRule"/>
</dbReference>
<comment type="pathway">
    <text evidence="2 9">Amino-acid biosynthesis; L-tryptophan biosynthesis; L-tryptophan from chorismate: step 5/5.</text>
</comment>
<comment type="subunit">
    <text evidence="3 9">Tetramer of two alpha and two beta chains.</text>
</comment>
<dbReference type="eggNOG" id="COG0159">
    <property type="taxonomic scope" value="Bacteria"/>
</dbReference>
<dbReference type="FunFam" id="3.20.20.70:FF:000037">
    <property type="entry name" value="Tryptophan synthase alpha chain"/>
    <property type="match status" value="1"/>
</dbReference>
<keyword evidence="4 9" id="KW-0028">Amino-acid biosynthesis</keyword>
<keyword evidence="7 9" id="KW-0456">Lyase</keyword>
<evidence type="ECO:0000256" key="4">
    <source>
        <dbReference type="ARBA" id="ARBA00022605"/>
    </source>
</evidence>
<evidence type="ECO:0000256" key="6">
    <source>
        <dbReference type="ARBA" id="ARBA00023141"/>
    </source>
</evidence>
<comment type="catalytic activity">
    <reaction evidence="8 9">
        <text>(1S,2R)-1-C-(indol-3-yl)glycerol 3-phosphate + L-serine = D-glyceraldehyde 3-phosphate + L-tryptophan + H2O</text>
        <dbReference type="Rhea" id="RHEA:10532"/>
        <dbReference type="ChEBI" id="CHEBI:15377"/>
        <dbReference type="ChEBI" id="CHEBI:33384"/>
        <dbReference type="ChEBI" id="CHEBI:57912"/>
        <dbReference type="ChEBI" id="CHEBI:58866"/>
        <dbReference type="ChEBI" id="CHEBI:59776"/>
        <dbReference type="EC" id="4.2.1.20"/>
    </reaction>
</comment>
<dbReference type="Proteomes" id="UP000009226">
    <property type="component" value="Chromosome"/>
</dbReference>
<dbReference type="GO" id="GO:0005829">
    <property type="term" value="C:cytosol"/>
    <property type="evidence" value="ECO:0007669"/>
    <property type="project" value="TreeGrafter"/>
</dbReference>
<evidence type="ECO:0000313" key="11">
    <source>
        <dbReference type="EMBL" id="AEF94533.1"/>
    </source>
</evidence>
<evidence type="ECO:0000313" key="12">
    <source>
        <dbReference type="Proteomes" id="UP000009226"/>
    </source>
</evidence>
<dbReference type="InterPro" id="IPR013785">
    <property type="entry name" value="Aldolase_TIM"/>
</dbReference>
<comment type="function">
    <text evidence="1 9">The alpha subunit is responsible for the aldol cleavage of indoleglycerol phosphate to indole and glyceraldehyde 3-phosphate.</text>
</comment>
<dbReference type="RefSeq" id="WP_013810323.1">
    <property type="nucleotide sequence ID" value="NC_015565.1"/>
</dbReference>
<feature type="active site" description="Proton acceptor" evidence="9">
    <location>
        <position position="63"/>
    </location>
</feature>
<dbReference type="UniPathway" id="UPA00035">
    <property type="reaction ID" value="UER00044"/>
</dbReference>
<dbReference type="STRING" id="868595.Desca_1685"/>
<evidence type="ECO:0000256" key="5">
    <source>
        <dbReference type="ARBA" id="ARBA00022822"/>
    </source>
</evidence>
<accession>F6B7H9</accession>
<proteinExistence type="inferred from homology"/>
<dbReference type="PANTHER" id="PTHR43406">
    <property type="entry name" value="TRYPTOPHAN SYNTHASE, ALPHA CHAIN"/>
    <property type="match status" value="1"/>
</dbReference>
<evidence type="ECO:0000256" key="9">
    <source>
        <dbReference type="HAMAP-Rule" id="MF_00131"/>
    </source>
</evidence>
<comment type="similarity">
    <text evidence="9 10">Belongs to the TrpA family.</text>
</comment>
<reference evidence="11 12" key="1">
    <citation type="submission" date="2011-05" db="EMBL/GenBank/DDBJ databases">
        <title>Complete sequence of Desulfotomaculum carboxydivorans CO-1-SRB.</title>
        <authorList>
            <consortium name="US DOE Joint Genome Institute"/>
            <person name="Lucas S."/>
            <person name="Han J."/>
            <person name="Lapidus A."/>
            <person name="Cheng J.-F."/>
            <person name="Goodwin L."/>
            <person name="Pitluck S."/>
            <person name="Peters L."/>
            <person name="Mikhailova N."/>
            <person name="Lu M."/>
            <person name="Han C."/>
            <person name="Tapia R."/>
            <person name="Land M."/>
            <person name="Hauser L."/>
            <person name="Kyrpides N."/>
            <person name="Ivanova N."/>
            <person name="Pagani I."/>
            <person name="Stams A."/>
            <person name="Plugge C."/>
            <person name="Muyzer G."/>
            <person name="Kuever J."/>
            <person name="Parshina S."/>
            <person name="Ivanova A."/>
            <person name="Nazina T."/>
            <person name="Woyke T."/>
        </authorList>
    </citation>
    <scope>NUCLEOTIDE SEQUENCE [LARGE SCALE GENOMIC DNA]</scope>
    <source>
        <strain evidence="12">DSM 14880 / VKM B-2319 / CO-1-SRB</strain>
    </source>
</reference>
<protein>
    <recommendedName>
        <fullName evidence="9">Tryptophan synthase alpha chain</fullName>
        <ecNumber evidence="9">4.2.1.20</ecNumber>
    </recommendedName>
</protein>
<evidence type="ECO:0000256" key="2">
    <source>
        <dbReference type="ARBA" id="ARBA00004733"/>
    </source>
</evidence>
<dbReference type="CDD" id="cd04724">
    <property type="entry name" value="Tryptophan_synthase_alpha"/>
    <property type="match status" value="1"/>
</dbReference>
<dbReference type="InterPro" id="IPR011060">
    <property type="entry name" value="RibuloseP-bd_barrel"/>
</dbReference>
<dbReference type="Pfam" id="PF00290">
    <property type="entry name" value="Trp_syntA"/>
    <property type="match status" value="1"/>
</dbReference>
<evidence type="ECO:0000256" key="3">
    <source>
        <dbReference type="ARBA" id="ARBA00011270"/>
    </source>
</evidence>
<dbReference type="AlphaFoldDB" id="F6B7H9"/>
<dbReference type="EMBL" id="CP002736">
    <property type="protein sequence ID" value="AEF94533.1"/>
    <property type="molecule type" value="Genomic_DNA"/>
</dbReference>
<keyword evidence="6 9" id="KW-0057">Aromatic amino acid biosynthesis</keyword>
<dbReference type="NCBIfam" id="TIGR00262">
    <property type="entry name" value="trpA"/>
    <property type="match status" value="1"/>
</dbReference>
<feature type="active site" description="Proton acceptor" evidence="9">
    <location>
        <position position="52"/>
    </location>
</feature>
<gene>
    <name evidence="9" type="primary">trpA</name>
    <name evidence="11" type="ordered locus">Desca_1685</name>
</gene>
<dbReference type="Gene3D" id="3.20.20.70">
    <property type="entry name" value="Aldolase class I"/>
    <property type="match status" value="1"/>
</dbReference>
<dbReference type="HOGENOM" id="CLU_016734_0_0_9"/>
<evidence type="ECO:0000256" key="10">
    <source>
        <dbReference type="RuleBase" id="RU003662"/>
    </source>
</evidence>
<dbReference type="InterPro" id="IPR002028">
    <property type="entry name" value="Trp_synthase_suA"/>
</dbReference>
<dbReference type="KEGG" id="dca:Desca_1685"/>
<sequence>MNGIELLAARFAQVKQRGEKALIAYITAGDPSLETTAKLVASLDQAGADIIEMGVPFSDPVADGPVIQRAVNRALANGTTLAGILDLAANLTNKVATPLVLMSYYNPILQYGLDQFCHDAARAGVAGIIVPDLPLEEAGPILAASELAGLAWIPLVAPTTDGQRLARIAAAGSGFVYCVTVTGITGTTQDVTGEIGRIAKEVRSLTELPVAAGFGIGTPEQAAAVARYCDAVVVGSAFVKLVEKQGKDSMKVVSELASQLKQALKG</sequence>